<proteinExistence type="predicted"/>
<dbReference type="Pfam" id="PF12833">
    <property type="entry name" value="HTH_18"/>
    <property type="match status" value="1"/>
</dbReference>
<evidence type="ECO:0000256" key="4">
    <source>
        <dbReference type="ARBA" id="ARBA00022679"/>
    </source>
</evidence>
<evidence type="ECO:0000256" key="2">
    <source>
        <dbReference type="ARBA" id="ARBA00012438"/>
    </source>
</evidence>
<evidence type="ECO:0000256" key="13">
    <source>
        <dbReference type="SAM" id="Phobius"/>
    </source>
</evidence>
<dbReference type="InterPro" id="IPR036097">
    <property type="entry name" value="HisK_dim/P_sf"/>
</dbReference>
<evidence type="ECO:0000313" key="20">
    <source>
        <dbReference type="EMBL" id="RGV13641.1"/>
    </source>
</evidence>
<dbReference type="GO" id="GO:0003700">
    <property type="term" value="F:DNA-binding transcription factor activity"/>
    <property type="evidence" value="ECO:0007669"/>
    <property type="project" value="InterPro"/>
</dbReference>
<keyword evidence="9" id="KW-0805">Transcription regulation</keyword>
<evidence type="ECO:0000256" key="6">
    <source>
        <dbReference type="ARBA" id="ARBA00022777"/>
    </source>
</evidence>
<comment type="catalytic activity">
    <reaction evidence="1">
        <text>ATP + protein L-histidine = ADP + protein N-phospho-L-histidine.</text>
        <dbReference type="EC" id="2.7.13.3"/>
    </reaction>
</comment>
<dbReference type="EMBL" id="MNQV01000054">
    <property type="protein sequence ID" value="OKZ54735.1"/>
    <property type="molecule type" value="Genomic_DNA"/>
</dbReference>
<feature type="transmembrane region" description="Helical" evidence="13">
    <location>
        <begin position="773"/>
        <end position="791"/>
    </location>
</feature>
<dbReference type="InterPro" id="IPR003594">
    <property type="entry name" value="HATPase_dom"/>
</dbReference>
<protein>
    <recommendedName>
        <fullName evidence="2">histidine kinase</fullName>
        <ecNumber evidence="2">2.7.13.3</ecNumber>
    </recommendedName>
</protein>
<evidence type="ECO:0000256" key="8">
    <source>
        <dbReference type="ARBA" id="ARBA00023012"/>
    </source>
</evidence>
<sequence>MKYFFLFLFLFFGNYSVCAQHMISKQLPFFYQLSSNEIFDIYQDREGYLWIGTTNGLARYDGFRLQPFRSDYKNLNLLTNNSISNIVDNSRYVWIGTWKGLNLYDKQTCKIIPFPDTRLLDKGINYMAADKEDNIWIGAGNTIYRCNSTASIAREYDIFGSQQNKHTINFVYQDREGNMWVLTGGGLFKYDDKSDSFITYPPLGKNNAPYTMCQDQSGNYWIGTWGEGLWQFFPQKEGEECYKRHHIINSRSGETEPIFYSMTQDNTFGYLWLLSYNELYALQYTEEGTLVSVDIHDLVDTHMMYTKIMKDREGNLWLGSYDMAYTIFFDNSKIDNYPLPQLKKHMGWDANILNLCLDKNDVMWVNQDRYGLCLYDLSQDLFADNSGNNLSNPGEVSIIVKSKLKEGVWISPRYGARVMRMTHQGMKIQLEEDIDLEKQIYNPGNIRDLIEDNKGCLWIFSQSGLYVKRPDNSILLVASSDFPEMSSLTSDREGNIWGVSTDKKVYRLSCIDRNISYELKACIPVLSGQENVNHACIDREGCLWLVSSLGRIFKSDTNKEAFENMALDNQIDDCSVLGLLADENNVWIITNKKVLQYNIYQKVCMNYATSDGNIWVDVFRYRAISRDRQGGLYVGGHRGFIHIQSGSVSLADKIQFSSVVTDVKIENKSIFFAEDESLHTINRISLAPNSRNIEIFFSSLIYSLNSKVEMAYKLDGVDKDWVYLPYDKNSAFYNQLKKGTYSFWLKWKYGQGKWTEGKVVLVIVQAPAFYETWLAYMVYLVLIVLAVYLSFHTYAQRIKIKNEVKLKEELARTKLNYFTNISHELLTPLTVISCITDHLEQKVPAIRQQSVILKSNADKLKRLIQQILDFRKMDVGKMNLNVSEGNISEFIQNICKTNFLPLAQKKGIILEIDVEPLEIKGYLDFDKLDKIIYNLLSNAIKYTPEYKCIKVNVYLINKEGNKVLVIKIKDEGIGISPKEINYIFTRFYSSKKRVGIESNGIGLSLTKELVNLHHGTITVDSELGKGTCFTVELPIDRMGYKHDEIVDEMEGVTMDITECAIVAEDDVSSDGATDKSTLLLIDDNAELLYIMKEMFKEKYSVWTAADGQQAWDKLSNHEVDMIICDVMLPDINGWELCTRIKSDLRFNHIPVIILTAKNGIDDRIASYDAGADGYIAKPFEMKVLFARVDNLIRSFKMRQAAFRKEEDVNLETLAYPSANKLFLQSIIASIEQHLEESEFDLERLSGEMNMSKSTLYRKIKAMTGLTPLDFVRNIKMKRACMMLLARTQTISEVAYAVGFSNPKYFTKCFKEEFGMTPTEYQQSHIKV</sequence>
<dbReference type="SMART" id="SM00448">
    <property type="entry name" value="REC"/>
    <property type="match status" value="1"/>
</dbReference>
<dbReference type="SUPFAM" id="SSF52172">
    <property type="entry name" value="CheY-like"/>
    <property type="match status" value="1"/>
</dbReference>
<comment type="caution">
    <text evidence="18">The sequence shown here is derived from an EMBL/GenBank/DDBJ whole genome shotgun (WGS) entry which is preliminary data.</text>
</comment>
<dbReference type="PROSITE" id="PS00041">
    <property type="entry name" value="HTH_ARAC_FAMILY_1"/>
    <property type="match status" value="1"/>
</dbReference>
<dbReference type="Pfam" id="PF00072">
    <property type="entry name" value="Response_reg"/>
    <property type="match status" value="1"/>
</dbReference>
<dbReference type="Proteomes" id="UP000441522">
    <property type="component" value="Unassembled WGS sequence"/>
</dbReference>
<dbReference type="GO" id="GO:0043565">
    <property type="term" value="F:sequence-specific DNA binding"/>
    <property type="evidence" value="ECO:0007669"/>
    <property type="project" value="InterPro"/>
</dbReference>
<dbReference type="Proteomes" id="UP000186631">
    <property type="component" value="Unassembled WGS sequence"/>
</dbReference>
<dbReference type="InterPro" id="IPR009057">
    <property type="entry name" value="Homeodomain-like_sf"/>
</dbReference>
<dbReference type="InterPro" id="IPR005467">
    <property type="entry name" value="His_kinase_dom"/>
</dbReference>
<dbReference type="InterPro" id="IPR011110">
    <property type="entry name" value="Reg_prop"/>
</dbReference>
<dbReference type="Gene3D" id="1.10.10.60">
    <property type="entry name" value="Homeodomain-like"/>
    <property type="match status" value="2"/>
</dbReference>
<keyword evidence="11" id="KW-0804">Transcription</keyword>
<dbReference type="InterPro" id="IPR011006">
    <property type="entry name" value="CheY-like_superfamily"/>
</dbReference>
<dbReference type="Gene3D" id="2.130.10.10">
    <property type="entry name" value="YVTN repeat-like/Quinoprotein amine dehydrogenase"/>
    <property type="match status" value="2"/>
</dbReference>
<feature type="domain" description="Histidine kinase" evidence="15">
    <location>
        <begin position="820"/>
        <end position="1037"/>
    </location>
</feature>
<accession>A0A1Q6JNT9</accession>
<dbReference type="SUPFAM" id="SSF47384">
    <property type="entry name" value="Homodimeric domain of signal transducing histidine kinase"/>
    <property type="match status" value="1"/>
</dbReference>
<dbReference type="Pfam" id="PF00512">
    <property type="entry name" value="HisKA"/>
    <property type="match status" value="1"/>
</dbReference>
<dbReference type="GO" id="GO:0005524">
    <property type="term" value="F:ATP binding"/>
    <property type="evidence" value="ECO:0007669"/>
    <property type="project" value="UniProtKB-KW"/>
</dbReference>
<dbReference type="Gene3D" id="1.10.287.130">
    <property type="match status" value="1"/>
</dbReference>
<dbReference type="InterPro" id="IPR011123">
    <property type="entry name" value="Y_Y_Y"/>
</dbReference>
<keyword evidence="10" id="KW-0238">DNA-binding</keyword>
<dbReference type="Pfam" id="PF07494">
    <property type="entry name" value="Reg_prop"/>
    <property type="match status" value="2"/>
</dbReference>
<dbReference type="InterPro" id="IPR003661">
    <property type="entry name" value="HisK_dim/P_dom"/>
</dbReference>
<dbReference type="InterPro" id="IPR004358">
    <property type="entry name" value="Sig_transdc_His_kin-like_C"/>
</dbReference>
<name>A0A1Q6JNT9_PHOVU</name>
<reference evidence="22 23" key="2">
    <citation type="submission" date="2018-08" db="EMBL/GenBank/DDBJ databases">
        <title>A genome reference for cultivated species of the human gut microbiota.</title>
        <authorList>
            <person name="Zou Y."/>
            <person name="Xue W."/>
            <person name="Luo G."/>
        </authorList>
    </citation>
    <scope>NUCLEOTIDE SEQUENCE [LARGE SCALE GENOMIC DNA]</scope>
    <source>
        <strain evidence="20 23">AF14-8</strain>
        <strain evidence="19 22">OM08-13BH</strain>
    </source>
</reference>
<keyword evidence="8" id="KW-0902">Two-component regulatory system</keyword>
<feature type="domain" description="HTH araC/xylS-type" evidence="14">
    <location>
        <begin position="1224"/>
        <end position="1323"/>
    </location>
</feature>
<dbReference type="GO" id="GO:0000155">
    <property type="term" value="F:phosphorelay sensor kinase activity"/>
    <property type="evidence" value="ECO:0007669"/>
    <property type="project" value="InterPro"/>
</dbReference>
<dbReference type="PANTHER" id="PTHR43547">
    <property type="entry name" value="TWO-COMPONENT HISTIDINE KINASE"/>
    <property type="match status" value="1"/>
</dbReference>
<feature type="domain" description="Response regulatory" evidence="16">
    <location>
        <begin position="1077"/>
        <end position="1192"/>
    </location>
</feature>
<evidence type="ECO:0000313" key="18">
    <source>
        <dbReference type="EMBL" id="OKZ54735.1"/>
    </source>
</evidence>
<dbReference type="PROSITE" id="PS01124">
    <property type="entry name" value="HTH_ARAC_FAMILY_2"/>
    <property type="match status" value="1"/>
</dbReference>
<organism evidence="18 21">
    <name type="scientific">Phocaeicola vulgatus</name>
    <name type="common">Bacteroides vulgatus</name>
    <dbReference type="NCBI Taxonomy" id="821"/>
    <lineage>
        <taxon>Bacteria</taxon>
        <taxon>Pseudomonadati</taxon>
        <taxon>Bacteroidota</taxon>
        <taxon>Bacteroidia</taxon>
        <taxon>Bacteroidales</taxon>
        <taxon>Bacteroidaceae</taxon>
        <taxon>Phocaeicola</taxon>
    </lineage>
</organism>
<evidence type="ECO:0000256" key="10">
    <source>
        <dbReference type="ARBA" id="ARBA00023125"/>
    </source>
</evidence>
<dbReference type="InterPro" id="IPR001789">
    <property type="entry name" value="Sig_transdc_resp-reg_receiver"/>
</dbReference>
<evidence type="ECO:0000313" key="21">
    <source>
        <dbReference type="Proteomes" id="UP000186631"/>
    </source>
</evidence>
<keyword evidence="6 18" id="KW-0418">Kinase</keyword>
<dbReference type="InterPro" id="IPR018062">
    <property type="entry name" value="HTH_AraC-typ_CS"/>
</dbReference>
<dbReference type="CDD" id="cd17574">
    <property type="entry name" value="REC_OmpR"/>
    <property type="match status" value="1"/>
</dbReference>
<keyword evidence="13" id="KW-1133">Transmembrane helix</keyword>
<dbReference type="OMA" id="TKDGLCR"/>
<dbReference type="InterPro" id="IPR013783">
    <property type="entry name" value="Ig-like_fold"/>
</dbReference>
<dbReference type="CDD" id="cd00082">
    <property type="entry name" value="HisKA"/>
    <property type="match status" value="1"/>
</dbReference>
<keyword evidence="3 12" id="KW-0597">Phosphoprotein</keyword>
<dbReference type="SUPFAM" id="SSF63829">
    <property type="entry name" value="Calcium-dependent phosphotriesterase"/>
    <property type="match status" value="3"/>
</dbReference>
<evidence type="ECO:0000256" key="9">
    <source>
        <dbReference type="ARBA" id="ARBA00023015"/>
    </source>
</evidence>
<dbReference type="SMART" id="SM00387">
    <property type="entry name" value="HATPase_c"/>
    <property type="match status" value="1"/>
</dbReference>
<dbReference type="SUPFAM" id="SSF55874">
    <property type="entry name" value="ATPase domain of HSP90 chaperone/DNA topoisomerase II/histidine kinase"/>
    <property type="match status" value="1"/>
</dbReference>
<keyword evidence="5" id="KW-0547">Nucleotide-binding</keyword>
<dbReference type="SUPFAM" id="SSF46689">
    <property type="entry name" value="Homeodomain-like"/>
    <property type="match status" value="1"/>
</dbReference>
<reference evidence="18 21" key="1">
    <citation type="journal article" date="2016" name="Nat. Biotechnol.">
        <title>Measurement of bacterial replication rates in microbial communities.</title>
        <authorList>
            <person name="Brown C.T."/>
            <person name="Olm M.R."/>
            <person name="Thomas B.C."/>
            <person name="Banfield J.F."/>
        </authorList>
    </citation>
    <scope>NUCLEOTIDE SEQUENCE [LARGE SCALE GENOMIC DNA]</scope>
    <source>
        <strain evidence="18">42_262</strain>
    </source>
</reference>
<gene>
    <name evidence="18" type="ORF">BHV80_01410</name>
    <name evidence="20" type="ORF">DWW27_01160</name>
    <name evidence="19" type="ORF">DXC16_17385</name>
    <name evidence="17" type="ORF">GAS29_02300</name>
</gene>
<keyword evidence="7" id="KW-0067">ATP-binding</keyword>
<dbReference type="RefSeq" id="WP_011965069.1">
    <property type="nucleotide sequence ID" value="NZ_CBCRWF010000001.1"/>
</dbReference>
<dbReference type="EMBL" id="WCWW01000003">
    <property type="protein sequence ID" value="KAB3859847.1"/>
    <property type="molecule type" value="Genomic_DNA"/>
</dbReference>
<dbReference type="GeneID" id="5302116"/>
<evidence type="ECO:0000313" key="17">
    <source>
        <dbReference type="EMBL" id="KAB3859847.1"/>
    </source>
</evidence>
<dbReference type="InterPro" id="IPR018060">
    <property type="entry name" value="HTH_AraC"/>
</dbReference>
<evidence type="ECO:0000313" key="22">
    <source>
        <dbReference type="Proteomes" id="UP000261003"/>
    </source>
</evidence>
<dbReference type="FunFam" id="3.30.565.10:FF:000037">
    <property type="entry name" value="Hybrid sensor histidine kinase/response regulator"/>
    <property type="match status" value="1"/>
</dbReference>
<keyword evidence="13" id="KW-0812">Transmembrane</keyword>
<evidence type="ECO:0000259" key="14">
    <source>
        <dbReference type="PROSITE" id="PS01124"/>
    </source>
</evidence>
<dbReference type="EMBL" id="QRYT01000002">
    <property type="protein sequence ID" value="RGV13641.1"/>
    <property type="molecule type" value="Genomic_DNA"/>
</dbReference>
<dbReference type="EC" id="2.7.13.3" evidence="2"/>
<keyword evidence="13" id="KW-0472">Membrane</keyword>
<evidence type="ECO:0000313" key="19">
    <source>
        <dbReference type="EMBL" id="RGM41224.1"/>
    </source>
</evidence>
<reference evidence="17 24" key="3">
    <citation type="journal article" date="2019" name="Nat. Med.">
        <title>A library of human gut bacterial isolates paired with longitudinal multiomics data enables mechanistic microbiome research.</title>
        <authorList>
            <person name="Poyet M."/>
            <person name="Groussin M."/>
            <person name="Gibbons S.M."/>
            <person name="Avila-Pacheco J."/>
            <person name="Jiang X."/>
            <person name="Kearney S.M."/>
            <person name="Perrotta A.R."/>
            <person name="Berdy B."/>
            <person name="Zhao S."/>
            <person name="Lieberman T.D."/>
            <person name="Swanson P.K."/>
            <person name="Smith M."/>
            <person name="Roesemann S."/>
            <person name="Alexander J.E."/>
            <person name="Rich S.A."/>
            <person name="Livny J."/>
            <person name="Vlamakis H."/>
            <person name="Clish C."/>
            <person name="Bullock K."/>
            <person name="Deik A."/>
            <person name="Scott J."/>
            <person name="Pierce K.A."/>
            <person name="Xavier R.J."/>
            <person name="Alm E.J."/>
        </authorList>
    </citation>
    <scope>NUCLEOTIDE SEQUENCE [LARGE SCALE GENOMIC DNA]</scope>
    <source>
        <strain evidence="17 24">BIOML-A5</strain>
    </source>
</reference>
<dbReference type="Pfam" id="PF02518">
    <property type="entry name" value="HATPase_c"/>
    <property type="match status" value="1"/>
</dbReference>
<dbReference type="PROSITE" id="PS50109">
    <property type="entry name" value="HIS_KIN"/>
    <property type="match status" value="1"/>
</dbReference>
<dbReference type="SMART" id="SM00342">
    <property type="entry name" value="HTH_ARAC"/>
    <property type="match status" value="1"/>
</dbReference>
<feature type="modified residue" description="4-aspartylphosphate" evidence="12">
    <location>
        <position position="1125"/>
    </location>
</feature>
<dbReference type="Pfam" id="PF07495">
    <property type="entry name" value="Y_Y_Y"/>
    <property type="match status" value="1"/>
</dbReference>
<evidence type="ECO:0000256" key="7">
    <source>
        <dbReference type="ARBA" id="ARBA00022840"/>
    </source>
</evidence>
<dbReference type="InterPro" id="IPR015943">
    <property type="entry name" value="WD40/YVTN_repeat-like_dom_sf"/>
</dbReference>
<dbReference type="Proteomes" id="UP000261003">
    <property type="component" value="Unassembled WGS sequence"/>
</dbReference>
<dbReference type="PANTHER" id="PTHR43547:SF2">
    <property type="entry name" value="HYBRID SIGNAL TRANSDUCTION HISTIDINE KINASE C"/>
    <property type="match status" value="1"/>
</dbReference>
<evidence type="ECO:0000256" key="3">
    <source>
        <dbReference type="ARBA" id="ARBA00022553"/>
    </source>
</evidence>
<dbReference type="Gene3D" id="2.60.40.10">
    <property type="entry name" value="Immunoglobulins"/>
    <property type="match status" value="1"/>
</dbReference>
<dbReference type="PROSITE" id="PS50110">
    <property type="entry name" value="RESPONSE_REGULATORY"/>
    <property type="match status" value="1"/>
</dbReference>
<evidence type="ECO:0000256" key="1">
    <source>
        <dbReference type="ARBA" id="ARBA00000085"/>
    </source>
</evidence>
<evidence type="ECO:0000313" key="24">
    <source>
        <dbReference type="Proteomes" id="UP000441522"/>
    </source>
</evidence>
<evidence type="ECO:0000259" key="16">
    <source>
        <dbReference type="PROSITE" id="PS50110"/>
    </source>
</evidence>
<evidence type="ECO:0000256" key="11">
    <source>
        <dbReference type="ARBA" id="ARBA00023163"/>
    </source>
</evidence>
<dbReference type="Gene3D" id="3.40.50.2300">
    <property type="match status" value="1"/>
</dbReference>
<dbReference type="Proteomes" id="UP000285379">
    <property type="component" value="Unassembled WGS sequence"/>
</dbReference>
<dbReference type="InterPro" id="IPR036890">
    <property type="entry name" value="HATPase_C_sf"/>
</dbReference>
<dbReference type="PRINTS" id="PR00344">
    <property type="entry name" value="BCTRLSENSOR"/>
</dbReference>
<dbReference type="SMART" id="SM00388">
    <property type="entry name" value="HisKA"/>
    <property type="match status" value="1"/>
</dbReference>
<dbReference type="Gene3D" id="3.30.565.10">
    <property type="entry name" value="Histidine kinase-like ATPase, C-terminal domain"/>
    <property type="match status" value="1"/>
</dbReference>
<dbReference type="EMBL" id="QSTG01000035">
    <property type="protein sequence ID" value="RGM41224.1"/>
    <property type="molecule type" value="Genomic_DNA"/>
</dbReference>
<evidence type="ECO:0000256" key="5">
    <source>
        <dbReference type="ARBA" id="ARBA00022741"/>
    </source>
</evidence>
<keyword evidence="4" id="KW-0808">Transferase</keyword>
<evidence type="ECO:0000256" key="12">
    <source>
        <dbReference type="PROSITE-ProRule" id="PRU00169"/>
    </source>
</evidence>
<evidence type="ECO:0000313" key="23">
    <source>
        <dbReference type="Proteomes" id="UP000285379"/>
    </source>
</evidence>
<dbReference type="CDD" id="cd00075">
    <property type="entry name" value="HATPase"/>
    <property type="match status" value="1"/>
</dbReference>
<evidence type="ECO:0000259" key="15">
    <source>
        <dbReference type="PROSITE" id="PS50109"/>
    </source>
</evidence>